<dbReference type="SUPFAM" id="SSF63829">
    <property type="entry name" value="Calcium-dependent phosphotriesterase"/>
    <property type="match status" value="1"/>
</dbReference>
<reference evidence="1 2" key="1">
    <citation type="submission" date="2024-09" db="EMBL/GenBank/DDBJ databases">
        <authorList>
            <person name="Sun Q."/>
            <person name="Mori K."/>
        </authorList>
    </citation>
    <scope>NUCLEOTIDE SEQUENCE [LARGE SCALE GENOMIC DNA]</scope>
    <source>
        <strain evidence="1 2">JCM 15389</strain>
    </source>
</reference>
<gene>
    <name evidence="1" type="ORF">ACFFRE_00165</name>
</gene>
<sequence>MAGTGTAGFSGMGGPALDAALDRPEGLAKIGSMLYIADSGANRVLAVHASGIITVVAGDGATASGMAPAGGPALSTAIGPNLSGVAPGPQGSLLIATANEILKLQGTSLSVVVAGTSISGVDPHFPDAAQCDPSGVALSGGGNLYFVCANVDGLFERQANGTLSYLGQFRSHGVALLGATPSGSVISATGGVVSIAHGAMTVVETFPATLADVGPFQAEYVAEAPTGTFAADQSGGDGIGQPAIVTFTSGTTPSVLWPT</sequence>
<keyword evidence="2" id="KW-1185">Reference proteome</keyword>
<dbReference type="EMBL" id="JBHLYQ010000001">
    <property type="protein sequence ID" value="MFC0080572.1"/>
    <property type="molecule type" value="Genomic_DNA"/>
</dbReference>
<dbReference type="Gene3D" id="2.120.10.30">
    <property type="entry name" value="TolB, C-terminal domain"/>
    <property type="match status" value="1"/>
</dbReference>
<proteinExistence type="predicted"/>
<dbReference type="InterPro" id="IPR011042">
    <property type="entry name" value="6-blade_b-propeller_TolB-like"/>
</dbReference>
<accession>A0ABV6BYR0</accession>
<name>A0ABV6BYR0_9ACTN</name>
<evidence type="ECO:0000313" key="2">
    <source>
        <dbReference type="Proteomes" id="UP001589788"/>
    </source>
</evidence>
<evidence type="ECO:0008006" key="3">
    <source>
        <dbReference type="Google" id="ProtNLM"/>
    </source>
</evidence>
<protein>
    <recommendedName>
        <fullName evidence="3">ScyD/ScyE family protein</fullName>
    </recommendedName>
</protein>
<dbReference type="Proteomes" id="UP001589788">
    <property type="component" value="Unassembled WGS sequence"/>
</dbReference>
<evidence type="ECO:0000313" key="1">
    <source>
        <dbReference type="EMBL" id="MFC0080572.1"/>
    </source>
</evidence>
<comment type="caution">
    <text evidence="1">The sequence shown here is derived from an EMBL/GenBank/DDBJ whole genome shotgun (WGS) entry which is preliminary data.</text>
</comment>
<organism evidence="1 2">
    <name type="scientific">Aciditerrimonas ferrireducens</name>
    <dbReference type="NCBI Taxonomy" id="667306"/>
    <lineage>
        <taxon>Bacteria</taxon>
        <taxon>Bacillati</taxon>
        <taxon>Actinomycetota</taxon>
        <taxon>Acidimicrobiia</taxon>
        <taxon>Acidimicrobiales</taxon>
        <taxon>Acidimicrobiaceae</taxon>
        <taxon>Aciditerrimonas</taxon>
    </lineage>
</organism>